<evidence type="ECO:0000313" key="3">
    <source>
        <dbReference type="EMBL" id="NSJ44242.1"/>
    </source>
</evidence>
<dbReference type="Proteomes" id="UP000315200">
    <property type="component" value="Unassembled WGS sequence"/>
</dbReference>
<dbReference type="InterPro" id="IPR014710">
    <property type="entry name" value="RmlC-like_jellyroll"/>
</dbReference>
<evidence type="ECO:0000313" key="5">
    <source>
        <dbReference type="Proteomes" id="UP000315200"/>
    </source>
</evidence>
<evidence type="ECO:0000313" key="6">
    <source>
        <dbReference type="Proteomes" id="UP000501069"/>
    </source>
</evidence>
<reference evidence="2 5" key="1">
    <citation type="submission" date="2019-06" db="EMBL/GenBank/DDBJ databases">
        <title>Draft genome sequence of [Clostridium] clostridioforme NBRC 113352.</title>
        <authorList>
            <person name="Miura T."/>
            <person name="Furukawa M."/>
            <person name="Shimamura M."/>
            <person name="Ohyama Y."/>
            <person name="Yamazoe A."/>
            <person name="Kawasaki H."/>
        </authorList>
    </citation>
    <scope>NUCLEOTIDE SEQUENCE [LARGE SCALE GENOMIC DNA]</scope>
    <source>
        <strain evidence="2 5">NBRC 113352</strain>
    </source>
</reference>
<sequence>MLNNQYTNSPSYFSGASYPRFQSNVATDYGPNPFTINISNAAMNNDTFRTALWTGNNLQLTLMSIPAGEEIGVEVHPDDDQFLHIESGRGVVQMGKQMDNLNFQQPVFVDSAIFVPAGIWHNIINTGNIPLKLYSIYAPPHHPWGTVHQTKAIAEANTNHY</sequence>
<dbReference type="CDD" id="cd02223">
    <property type="entry name" value="cupin_Bh2720-like"/>
    <property type="match status" value="1"/>
</dbReference>
<dbReference type="Gene3D" id="2.60.120.10">
    <property type="entry name" value="Jelly Rolls"/>
    <property type="match status" value="1"/>
</dbReference>
<feature type="domain" description="Cupin type-2" evidence="1">
    <location>
        <begin position="62"/>
        <end position="137"/>
    </location>
</feature>
<evidence type="ECO:0000259" key="1">
    <source>
        <dbReference type="Pfam" id="PF07883"/>
    </source>
</evidence>
<dbReference type="EMBL" id="JAAISW010000016">
    <property type="protein sequence ID" value="NSJ44242.1"/>
    <property type="molecule type" value="Genomic_DNA"/>
</dbReference>
<proteinExistence type="predicted"/>
<dbReference type="RefSeq" id="WP_038259615.1">
    <property type="nucleotide sequence ID" value="NZ_AP031445.1"/>
</dbReference>
<evidence type="ECO:0000313" key="2">
    <source>
        <dbReference type="EMBL" id="GEA36184.1"/>
    </source>
</evidence>
<organism evidence="2 5">
    <name type="scientific">Enterocloster clostridioformis</name>
    <dbReference type="NCBI Taxonomy" id="1531"/>
    <lineage>
        <taxon>Bacteria</taxon>
        <taxon>Bacillati</taxon>
        <taxon>Bacillota</taxon>
        <taxon>Clostridia</taxon>
        <taxon>Lachnospirales</taxon>
        <taxon>Lachnospiraceae</taxon>
        <taxon>Enterocloster</taxon>
    </lineage>
</organism>
<dbReference type="PANTHER" id="PTHR43346">
    <property type="entry name" value="LIGAND BINDING DOMAIN PROTEIN, PUTATIVE (AFU_ORTHOLOGUE AFUA_6G14370)-RELATED"/>
    <property type="match status" value="1"/>
</dbReference>
<dbReference type="InterPro" id="IPR011051">
    <property type="entry name" value="RmlC_Cupin_sf"/>
</dbReference>
<dbReference type="EMBL" id="BJLB01000001">
    <property type="protein sequence ID" value="GEA36184.1"/>
    <property type="molecule type" value="Genomic_DNA"/>
</dbReference>
<dbReference type="GeneID" id="57960874"/>
<dbReference type="Pfam" id="PF07883">
    <property type="entry name" value="Cupin_2"/>
    <property type="match status" value="1"/>
</dbReference>
<dbReference type="AlphaFoldDB" id="A0A829W8G1"/>
<dbReference type="SUPFAM" id="SSF51182">
    <property type="entry name" value="RmlC-like cupins"/>
    <property type="match status" value="1"/>
</dbReference>
<dbReference type="InterPro" id="IPR052538">
    <property type="entry name" value="Flavonoid_dioxygenase-like"/>
</dbReference>
<dbReference type="EMBL" id="CP050964">
    <property type="protein sequence ID" value="QIX90306.1"/>
    <property type="molecule type" value="Genomic_DNA"/>
</dbReference>
<reference evidence="4 6" key="2">
    <citation type="submission" date="2019-11" db="EMBL/GenBank/DDBJ databases">
        <title>FDA dAtabase for Regulatory Grade micrObial Sequences (FDA-ARGOS): Supporting development and validation of Infectious Disease Dx tests.</title>
        <authorList>
            <person name="Turner S."/>
            <person name="Byrd R."/>
            <person name="Tallon L."/>
            <person name="Sadzewicz L."/>
            <person name="Vavikolanu K."/>
            <person name="Mehta A."/>
            <person name="Aluvathingal J."/>
            <person name="Nadendla S."/>
            <person name="Myers T."/>
            <person name="Yan Y."/>
            <person name="Sichtig H."/>
        </authorList>
    </citation>
    <scope>NUCLEOTIDE SEQUENCE [LARGE SCALE GENOMIC DNA]</scope>
    <source>
        <strain evidence="4 6">FDAARGOS_739</strain>
    </source>
</reference>
<dbReference type="Proteomes" id="UP000501069">
    <property type="component" value="Chromosome"/>
</dbReference>
<dbReference type="InterPro" id="IPR013096">
    <property type="entry name" value="Cupin_2"/>
</dbReference>
<gene>
    <name evidence="2" type="ORF">Ccl03g_18970</name>
    <name evidence="4" type="ORF">FOC47_06830</name>
    <name evidence="3" type="ORF">G5B26_11775</name>
</gene>
<protein>
    <submittedName>
        <fullName evidence="3">Cupin domain-containing protein</fullName>
    </submittedName>
</protein>
<reference evidence="3 7" key="3">
    <citation type="journal article" date="2020" name="Cell Host Microbe">
        <title>Functional and Genomic Variation between Human-Derived Isolates of Lachnospiraceae Reveals Inter- and Intra-Species Diversity.</title>
        <authorList>
            <person name="Sorbara M.T."/>
            <person name="Littmann E.R."/>
            <person name="Fontana E."/>
            <person name="Moody T.U."/>
            <person name="Kohout C.E."/>
            <person name="Gjonbalaj M."/>
            <person name="Eaton V."/>
            <person name="Seok R."/>
            <person name="Leiner I.M."/>
            <person name="Pamer E.G."/>
        </authorList>
    </citation>
    <scope>NUCLEOTIDE SEQUENCE [LARGE SCALE GENOMIC DNA]</scope>
    <source>
        <strain evidence="3 7">MSK.2.26</strain>
    </source>
</reference>
<dbReference type="PANTHER" id="PTHR43346:SF1">
    <property type="entry name" value="QUERCETIN 2,3-DIOXYGENASE-RELATED"/>
    <property type="match status" value="1"/>
</dbReference>
<name>A0A829W8G1_9FIRM</name>
<evidence type="ECO:0000313" key="4">
    <source>
        <dbReference type="EMBL" id="QIX90306.1"/>
    </source>
</evidence>
<accession>A0A829W8G1</accession>
<evidence type="ECO:0000313" key="7">
    <source>
        <dbReference type="Proteomes" id="UP000719916"/>
    </source>
</evidence>
<reference evidence="3" key="4">
    <citation type="submission" date="2020-02" db="EMBL/GenBank/DDBJ databases">
        <authorList>
            <person name="Littmann E."/>
            <person name="Sorbara M."/>
        </authorList>
    </citation>
    <scope>NUCLEOTIDE SEQUENCE</scope>
    <source>
        <strain evidence="3">MSK.2.26</strain>
    </source>
</reference>
<dbReference type="Proteomes" id="UP000719916">
    <property type="component" value="Unassembled WGS sequence"/>
</dbReference>